<accession>A0A0J6Y0N2</accession>
<name>A0A0J6Y0N2_COCIT</name>
<dbReference type="AlphaFoldDB" id="A0A0J6Y0N2"/>
<feature type="signal peptide" evidence="1">
    <location>
        <begin position="1"/>
        <end position="18"/>
    </location>
</feature>
<protein>
    <submittedName>
        <fullName evidence="2">Uncharacterized protein</fullName>
    </submittedName>
</protein>
<evidence type="ECO:0000256" key="1">
    <source>
        <dbReference type="SAM" id="SignalP"/>
    </source>
</evidence>
<dbReference type="Proteomes" id="UP000054565">
    <property type="component" value="Unassembled WGS sequence"/>
</dbReference>
<dbReference type="EMBL" id="DS028093">
    <property type="protein sequence ID" value="KMP01220.1"/>
    <property type="molecule type" value="Genomic_DNA"/>
</dbReference>
<proteinExistence type="predicted"/>
<keyword evidence="1" id="KW-0732">Signal</keyword>
<gene>
    <name evidence="2" type="ORF">CIRG_01360</name>
</gene>
<organism evidence="2 3">
    <name type="scientific">Coccidioides immitis RMSCC 2394</name>
    <dbReference type="NCBI Taxonomy" id="404692"/>
    <lineage>
        <taxon>Eukaryota</taxon>
        <taxon>Fungi</taxon>
        <taxon>Dikarya</taxon>
        <taxon>Ascomycota</taxon>
        <taxon>Pezizomycotina</taxon>
        <taxon>Eurotiomycetes</taxon>
        <taxon>Eurotiomycetidae</taxon>
        <taxon>Onygenales</taxon>
        <taxon>Onygenaceae</taxon>
        <taxon>Coccidioides</taxon>
    </lineage>
</organism>
<evidence type="ECO:0000313" key="3">
    <source>
        <dbReference type="Proteomes" id="UP000054565"/>
    </source>
</evidence>
<evidence type="ECO:0000313" key="2">
    <source>
        <dbReference type="EMBL" id="KMP01220.1"/>
    </source>
</evidence>
<sequence>MTGDTLLISLALMYAINGDQINDREANYGHPPLVKLNGKLECCGSPESRCFRSAWGKLDKRGEVQTLNATRVQVRSNHNPGRNGRVLKTFLKVVLEYSPYSGAGLKAALFPHSASCSHCIVITPAHTPFNGKNPNVVLQRESSSLLDVSKTGLLELFGWIRRKRANTYPIHIGRSFHYRPPKFTVAALKGAYKHGYECDRDKMSSLLPCRANHLTYIPIKPVVEHRISATSCYPQSTALLRTRRLLVAQNSARRLLAS</sequence>
<reference evidence="3" key="1">
    <citation type="journal article" date="2010" name="Genome Res.">
        <title>Population genomic sequencing of Coccidioides fungi reveals recent hybridization and transposon control.</title>
        <authorList>
            <person name="Neafsey D.E."/>
            <person name="Barker B.M."/>
            <person name="Sharpton T.J."/>
            <person name="Stajich J.E."/>
            <person name="Park D.J."/>
            <person name="Whiston E."/>
            <person name="Hung C.-Y."/>
            <person name="McMahan C."/>
            <person name="White J."/>
            <person name="Sykes S."/>
            <person name="Heiman D."/>
            <person name="Young S."/>
            <person name="Zeng Q."/>
            <person name="Abouelleil A."/>
            <person name="Aftuck L."/>
            <person name="Bessette D."/>
            <person name="Brown A."/>
            <person name="FitzGerald M."/>
            <person name="Lui A."/>
            <person name="Macdonald J.P."/>
            <person name="Priest M."/>
            <person name="Orbach M.J."/>
            <person name="Galgiani J.N."/>
            <person name="Kirkland T.N."/>
            <person name="Cole G.T."/>
            <person name="Birren B.W."/>
            <person name="Henn M.R."/>
            <person name="Taylor J.W."/>
            <person name="Rounsley S.D."/>
        </authorList>
    </citation>
    <scope>NUCLEOTIDE SEQUENCE [LARGE SCALE GENOMIC DNA]</scope>
    <source>
        <strain evidence="3">RMSCC 2394</strain>
    </source>
</reference>
<feature type="chain" id="PRO_5005284706" evidence="1">
    <location>
        <begin position="19"/>
        <end position="258"/>
    </location>
</feature>